<feature type="site" description="Cleavage (non-hydrolytic); by autolysis" evidence="15">
    <location>
        <begin position="78"/>
        <end position="79"/>
    </location>
</feature>
<dbReference type="RefSeq" id="WP_092233195.1">
    <property type="nucleotide sequence ID" value="NZ_FNLL01000005.1"/>
</dbReference>
<dbReference type="GO" id="GO:0008295">
    <property type="term" value="P:spermidine biosynthetic process"/>
    <property type="evidence" value="ECO:0007669"/>
    <property type="project" value="UniProtKB-UniRule"/>
</dbReference>
<feature type="chain" id="PRO_5023241238" description="S-adenosylmethionine decarboxylase beta chain" evidence="15">
    <location>
        <begin position="1"/>
        <end position="78"/>
    </location>
</feature>
<dbReference type="UniPathway" id="UPA00331">
    <property type="reaction ID" value="UER00451"/>
</dbReference>
<evidence type="ECO:0000256" key="3">
    <source>
        <dbReference type="ARBA" id="ARBA00022691"/>
    </source>
</evidence>
<dbReference type="PANTHER" id="PTHR33866">
    <property type="entry name" value="S-ADENOSYLMETHIONINE DECARBOXYLASE PROENZYME"/>
    <property type="match status" value="1"/>
</dbReference>
<dbReference type="InterPro" id="IPR017716">
    <property type="entry name" value="S-AdoMet_deCOase_pro-enz"/>
</dbReference>
<comment type="catalytic activity">
    <reaction evidence="12 15">
        <text>S-adenosyl-L-methionine + H(+) = S-adenosyl 3-(methylsulfanyl)propylamine + CO2</text>
        <dbReference type="Rhea" id="RHEA:15981"/>
        <dbReference type="ChEBI" id="CHEBI:15378"/>
        <dbReference type="ChEBI" id="CHEBI:16526"/>
        <dbReference type="ChEBI" id="CHEBI:57443"/>
        <dbReference type="ChEBI" id="CHEBI:59789"/>
        <dbReference type="EC" id="4.1.1.50"/>
    </reaction>
</comment>
<feature type="active site" description="Schiff-base intermediate with substrate; via pyruvic acid" evidence="15">
    <location>
        <position position="79"/>
    </location>
</feature>
<dbReference type="AlphaFoldDB" id="A0A1H2G8U2"/>
<evidence type="ECO:0000313" key="17">
    <source>
        <dbReference type="Proteomes" id="UP000199608"/>
    </source>
</evidence>
<evidence type="ECO:0000256" key="5">
    <source>
        <dbReference type="ARBA" id="ARBA00022813"/>
    </source>
</evidence>
<feature type="active site" description="Proton acceptor; for processing activity" evidence="15">
    <location>
        <position position="84"/>
    </location>
</feature>
<keyword evidence="8 15" id="KW-0865">Zymogen</keyword>
<feature type="modified residue" description="Pyruvic acid (Ser); by autocatalysis" evidence="15">
    <location>
        <position position="79"/>
    </location>
</feature>
<evidence type="ECO:0000256" key="1">
    <source>
        <dbReference type="ARBA" id="ARBA00004911"/>
    </source>
</evidence>
<sequence>MLDKNKKFIDDSRKDNCFALGRQLTIEYYECSTKALLDEALVEKALLDAAQKSGATVINSTFHKFEPQGISGVVVIAESHFTVHAWPEHDYAAVDIFTCGDNIDLEIAINSMKDSFESENVVVSSDQNRGIISKAFEQKKVGQIVKKSEIYPISWKKEYESKNPWGVLTSVDIYDSDPNIISDAKSIKQFVYQLCDLIDMKRFGECQVVHFGDDEKVEGFSMTQLIETSLISGHFANASNRIYLDVFSCKFYEPREVAQFAMSFFKGDHYKIQIALRQ</sequence>
<keyword evidence="7 15" id="KW-0620">Polyamine biosynthesis</keyword>
<comment type="subunit">
    <text evidence="2 15">Heterotetramer of two alpha and two beta chains arranged as a dimer of alpha/beta heterodimers.</text>
</comment>
<keyword evidence="6 15" id="KW-0745">Spermidine biosynthesis</keyword>
<dbReference type="PANTHER" id="PTHR33866:SF2">
    <property type="entry name" value="S-ADENOSYLMETHIONINE DECARBOXYLASE PROENZYME"/>
    <property type="match status" value="1"/>
</dbReference>
<dbReference type="InterPro" id="IPR016067">
    <property type="entry name" value="S-AdoMet_deCO2ase_core"/>
</dbReference>
<dbReference type="Proteomes" id="UP000199608">
    <property type="component" value="Unassembled WGS sequence"/>
</dbReference>
<keyword evidence="17" id="KW-1185">Reference proteome</keyword>
<evidence type="ECO:0000313" key="16">
    <source>
        <dbReference type="EMBL" id="SDU15982.1"/>
    </source>
</evidence>
<dbReference type="Gene3D" id="3.30.360.110">
    <property type="entry name" value="S-adenosylmethionine decarboxylase domain"/>
    <property type="match status" value="1"/>
</dbReference>
<reference evidence="17" key="1">
    <citation type="submission" date="2016-10" db="EMBL/GenBank/DDBJ databases">
        <authorList>
            <person name="Varghese N."/>
            <person name="Submissions S."/>
        </authorList>
    </citation>
    <scope>NUCLEOTIDE SEQUENCE [LARGE SCALE GENOMIC DNA]</scope>
    <source>
        <strain evidence="17">DSM 3384</strain>
    </source>
</reference>
<evidence type="ECO:0000256" key="15">
    <source>
        <dbReference type="HAMAP-Rule" id="MF_00464"/>
    </source>
</evidence>
<keyword evidence="3 15" id="KW-0949">S-adenosyl-L-methionine</keyword>
<evidence type="ECO:0000256" key="6">
    <source>
        <dbReference type="ARBA" id="ARBA00023066"/>
    </source>
</evidence>
<comment type="function">
    <text evidence="13 15">Catalyzes the decarboxylation of S-adenosylmethionine to S-adenosylmethioninamine (dcAdoMet), the propylamine donor required for the synthesis of the polyamines spermine and spermidine from the diamine putrescine.</text>
</comment>
<accession>A0A1H2G8U2</accession>
<dbReference type="Gene3D" id="3.30.160.750">
    <property type="match status" value="1"/>
</dbReference>
<evidence type="ECO:0000256" key="12">
    <source>
        <dbReference type="ARBA" id="ARBA00048112"/>
    </source>
</evidence>
<comment type="cofactor">
    <cofactor evidence="15">
        <name>pyruvate</name>
        <dbReference type="ChEBI" id="CHEBI:15361"/>
    </cofactor>
    <text evidence="15">Binds 1 pyruvoyl group covalently per subunit.</text>
</comment>
<feature type="chain" id="PRO_5023241239" description="S-adenosylmethionine decarboxylase alpha chain" evidence="15">
    <location>
        <begin position="79"/>
        <end position="278"/>
    </location>
</feature>
<comment type="similarity">
    <text evidence="14 15">Belongs to the prokaryotic AdoMetDC family. Type 1 subfamily.</text>
</comment>
<organism evidence="16 17">
    <name type="scientific">Desulfobacula phenolica</name>
    <dbReference type="NCBI Taxonomy" id="90732"/>
    <lineage>
        <taxon>Bacteria</taxon>
        <taxon>Pseudomonadati</taxon>
        <taxon>Thermodesulfobacteriota</taxon>
        <taxon>Desulfobacteria</taxon>
        <taxon>Desulfobacterales</taxon>
        <taxon>Desulfobacteraceae</taxon>
        <taxon>Desulfobacula</taxon>
    </lineage>
</organism>
<dbReference type="Gene3D" id="3.60.90.10">
    <property type="entry name" value="S-adenosylmethionine decarboxylase"/>
    <property type="match status" value="1"/>
</dbReference>
<evidence type="ECO:0000256" key="10">
    <source>
        <dbReference type="ARBA" id="ARBA00023270"/>
    </source>
</evidence>
<evidence type="ECO:0000256" key="7">
    <source>
        <dbReference type="ARBA" id="ARBA00023115"/>
    </source>
</evidence>
<keyword evidence="4 15" id="KW-0210">Decarboxylase</keyword>
<dbReference type="FunFam" id="3.30.360.110:FF:000001">
    <property type="entry name" value="S-adenosylmethionine decarboxylase proenzyme"/>
    <property type="match status" value="1"/>
</dbReference>
<evidence type="ECO:0000256" key="4">
    <source>
        <dbReference type="ARBA" id="ARBA00022793"/>
    </source>
</evidence>
<dbReference type="EMBL" id="FNLL01000005">
    <property type="protein sequence ID" value="SDU15982.1"/>
    <property type="molecule type" value="Genomic_DNA"/>
</dbReference>
<evidence type="ECO:0000256" key="11">
    <source>
        <dbReference type="ARBA" id="ARBA00023317"/>
    </source>
</evidence>
<dbReference type="InterPro" id="IPR042284">
    <property type="entry name" value="AdoMetDC_N"/>
</dbReference>
<comment type="pathway">
    <text evidence="1 15">Amine and polyamine biosynthesis; S-adenosylmethioninamine biosynthesis; S-adenosylmethioninamine from S-adenosyl-L-methionine: step 1/1.</text>
</comment>
<evidence type="ECO:0000256" key="13">
    <source>
        <dbReference type="ARBA" id="ARBA00056215"/>
    </source>
</evidence>
<dbReference type="SUPFAM" id="SSF56276">
    <property type="entry name" value="S-adenosylmethionine decarboxylase"/>
    <property type="match status" value="2"/>
</dbReference>
<dbReference type="GO" id="GO:0005829">
    <property type="term" value="C:cytosol"/>
    <property type="evidence" value="ECO:0007669"/>
    <property type="project" value="TreeGrafter"/>
</dbReference>
<dbReference type="InterPro" id="IPR003826">
    <property type="entry name" value="AdoMetDC_fam_prok"/>
</dbReference>
<evidence type="ECO:0000256" key="8">
    <source>
        <dbReference type="ARBA" id="ARBA00023145"/>
    </source>
</evidence>
<keyword evidence="5 15" id="KW-0068">Autocatalytic cleavage</keyword>
<keyword evidence="9 15" id="KW-0456">Lyase</keyword>
<evidence type="ECO:0000256" key="9">
    <source>
        <dbReference type="ARBA" id="ARBA00023239"/>
    </source>
</evidence>
<dbReference type="InterPro" id="IPR042286">
    <property type="entry name" value="AdoMetDC_C"/>
</dbReference>
<dbReference type="Pfam" id="PF02675">
    <property type="entry name" value="AdoMet_dc"/>
    <property type="match status" value="2"/>
</dbReference>
<protein>
    <recommendedName>
        <fullName evidence="15">S-adenosylmethionine decarboxylase proenzyme</fullName>
        <shortName evidence="15">AdoMetDC</shortName>
        <shortName evidence="15">SAMDC</shortName>
        <ecNumber evidence="15">4.1.1.50</ecNumber>
    </recommendedName>
    <component>
        <recommendedName>
            <fullName evidence="15">S-adenosylmethionine decarboxylase beta chain</fullName>
        </recommendedName>
    </component>
    <component>
        <recommendedName>
            <fullName evidence="15">S-adenosylmethionine decarboxylase alpha chain</fullName>
        </recommendedName>
    </component>
</protein>
<dbReference type="NCBIfam" id="TIGR03330">
    <property type="entry name" value="SAM_DCase_Bsu"/>
    <property type="match status" value="1"/>
</dbReference>
<keyword evidence="11 15" id="KW-0670">Pyruvate</keyword>
<evidence type="ECO:0000256" key="2">
    <source>
        <dbReference type="ARBA" id="ARBA00011601"/>
    </source>
</evidence>
<proteinExistence type="inferred from homology"/>
<evidence type="ECO:0000256" key="14">
    <source>
        <dbReference type="ARBA" id="ARBA00061583"/>
    </source>
</evidence>
<comment type="PTM">
    <text evidence="15">Is synthesized initially as an inactive proenzyme. Formation of the active enzyme involves a self-maturation process in which the active site pyruvoyl group is generated from an internal serine residue via an autocatalytic post-translational modification. Two non-identical subunits are generated from the proenzyme in this reaction, and the pyruvate is formed at the N-terminus of the alpha chain, which is derived from the carboxyl end of the proenzyme. The post-translation cleavage follows an unusual pathway, termed non-hydrolytic serinolysis, in which the side chain hydroxyl group of the serine supplies its oxygen atom to form the C-terminus of the beta chain, while the remainder of the serine residue undergoes an oxidative deamination to produce ammonia and the pyruvoyl group blocking the N-terminus of the alpha chain.</text>
</comment>
<keyword evidence="10 15" id="KW-0704">Schiff base</keyword>
<gene>
    <name evidence="15" type="primary">speH</name>
    <name evidence="16" type="ORF">SAMN04487931_10565</name>
</gene>
<feature type="active site" description="Proton donor; for catalytic activity" evidence="15">
    <location>
        <position position="99"/>
    </location>
</feature>
<dbReference type="EC" id="4.1.1.50" evidence="15"/>
<name>A0A1H2G8U2_9BACT</name>
<dbReference type="HAMAP" id="MF_00464">
    <property type="entry name" value="AdoMetDC_1"/>
    <property type="match status" value="1"/>
</dbReference>
<dbReference type="GO" id="GO:0004014">
    <property type="term" value="F:adenosylmethionine decarboxylase activity"/>
    <property type="evidence" value="ECO:0007669"/>
    <property type="project" value="UniProtKB-UniRule"/>
</dbReference>